<reference evidence="2" key="1">
    <citation type="submission" date="2022-04" db="EMBL/GenBank/DDBJ databases">
        <authorList>
            <person name="Xu L."/>
            <person name="Lv Z."/>
        </authorList>
    </citation>
    <scope>NUCLEOTIDE SEQUENCE</scope>
    <source>
        <strain evidence="2">LV_2022a</strain>
    </source>
</reference>
<comment type="caution">
    <text evidence="2">The sequence shown here is derived from an EMBL/GenBank/DDBJ whole genome shotgun (WGS) entry which is preliminary data.</text>
</comment>
<feature type="compositionally biased region" description="Polar residues" evidence="1">
    <location>
        <begin position="1"/>
        <end position="13"/>
    </location>
</feature>
<dbReference type="Proteomes" id="UP001292079">
    <property type="component" value="Unassembled WGS sequence"/>
</dbReference>
<organism evidence="2 3">
    <name type="scientific">Schistosoma mekongi</name>
    <name type="common">Parasitic worm</name>
    <dbReference type="NCBI Taxonomy" id="38744"/>
    <lineage>
        <taxon>Eukaryota</taxon>
        <taxon>Metazoa</taxon>
        <taxon>Spiralia</taxon>
        <taxon>Lophotrochozoa</taxon>
        <taxon>Platyhelminthes</taxon>
        <taxon>Trematoda</taxon>
        <taxon>Digenea</taxon>
        <taxon>Strigeidida</taxon>
        <taxon>Schistosomatoidea</taxon>
        <taxon>Schistosomatidae</taxon>
        <taxon>Schistosoma</taxon>
    </lineage>
</organism>
<dbReference type="AlphaFoldDB" id="A0AAE1Z5D0"/>
<dbReference type="EMBL" id="JALJAT010000079">
    <property type="protein sequence ID" value="KAK4467430.1"/>
    <property type="molecule type" value="Genomic_DNA"/>
</dbReference>
<proteinExistence type="predicted"/>
<feature type="region of interest" description="Disordered" evidence="1">
    <location>
        <begin position="1"/>
        <end position="24"/>
    </location>
</feature>
<keyword evidence="3" id="KW-1185">Reference proteome</keyword>
<accession>A0AAE1Z5D0</accession>
<evidence type="ECO:0000256" key="1">
    <source>
        <dbReference type="SAM" id="MobiDB-lite"/>
    </source>
</evidence>
<sequence length="115" mass="13327">MSGETYSYSSLLRQQQQHLEDSMPDLSVQLEKHGSPDLCGQRSLNEKQLEIEFSKLKIQEVEKRIALGMLLREGCSQNSRENTKCDTCAITNRAERYFELPKPEVRKFDGNPKEY</sequence>
<evidence type="ECO:0000313" key="3">
    <source>
        <dbReference type="Proteomes" id="UP001292079"/>
    </source>
</evidence>
<protein>
    <submittedName>
        <fullName evidence="2">Uncharacterized protein</fullName>
    </submittedName>
</protein>
<evidence type="ECO:0000313" key="2">
    <source>
        <dbReference type="EMBL" id="KAK4467430.1"/>
    </source>
</evidence>
<gene>
    <name evidence="2" type="ORF">MN116_000338</name>
</gene>
<reference evidence="2" key="2">
    <citation type="journal article" date="2023" name="Infect Dis Poverty">
        <title>Chromosome-scale genome of the human blood fluke Schistosoma mekongi and its implications for public health.</title>
        <authorList>
            <person name="Zhou M."/>
            <person name="Xu L."/>
            <person name="Xu D."/>
            <person name="Chen W."/>
            <person name="Khan J."/>
            <person name="Hu Y."/>
            <person name="Huang H."/>
            <person name="Wei H."/>
            <person name="Zhang Y."/>
            <person name="Chusongsang P."/>
            <person name="Tanasarnprasert K."/>
            <person name="Hu X."/>
            <person name="Limpanont Y."/>
            <person name="Lv Z."/>
        </authorList>
    </citation>
    <scope>NUCLEOTIDE SEQUENCE</scope>
    <source>
        <strain evidence="2">LV_2022a</strain>
    </source>
</reference>
<name>A0AAE1Z5D0_SCHME</name>